<dbReference type="RefSeq" id="WP_102524205.1">
    <property type="nucleotide sequence ID" value="NZ_LT960612.1"/>
</dbReference>
<sequence>MKQILLLLLVVSSSSFAQTKVLYINSYHEDFYSAIIQIQVVKDILLPEDIQLKFVHMDTKRIKEDELRKIEGLKVQKVIAEWKPDLVIASDDSASKYVVSKYKDQALPFVFMGVNWSAEQYGYPYENVTGQIEVDLAKELISELQTYATGKRVAFLSGDTLTDRKTLNFYQTNLDLTFSEVKLVNTFEEWKSAYSSLQEQVDVILFLNNAGIKNWNDQEAEELVKNETKIPTGTTDQSLHPYVLISFAKDVHEFGEYGAKTALQILNGTSPTMIPITKNTRAKISLNMSLAKKLGVIFPIEMIDMATLVD</sequence>
<keyword evidence="3" id="KW-1185">Reference proteome</keyword>
<reference evidence="2 3" key="1">
    <citation type="submission" date="2017-10" db="EMBL/GenBank/DDBJ databases">
        <authorList>
            <person name="Banno H."/>
            <person name="Chua N.-H."/>
        </authorList>
    </citation>
    <scope>NUCLEOTIDE SEQUENCE [LARGE SCALE GENOMIC DNA]</scope>
    <source>
        <strain evidence="2">Vibrio tapetis CECT4600</strain>
    </source>
</reference>
<protein>
    <submittedName>
        <fullName evidence="2">Putative ABC-type uncharacterized transport system, periplasmic component</fullName>
    </submittedName>
</protein>
<feature type="signal peptide" evidence="1">
    <location>
        <begin position="1"/>
        <end position="17"/>
    </location>
</feature>
<dbReference type="InterPro" id="IPR007487">
    <property type="entry name" value="ABC_transpt-TYRBP-like"/>
</dbReference>
<gene>
    <name evidence="2" type="ORF">VTAP4600_B0211</name>
</gene>
<evidence type="ECO:0000313" key="3">
    <source>
        <dbReference type="Proteomes" id="UP000235828"/>
    </source>
</evidence>
<dbReference type="Proteomes" id="UP000235828">
    <property type="component" value="Chromosome B"/>
</dbReference>
<dbReference type="OrthoDB" id="1550623at2"/>
<dbReference type="AlphaFoldDB" id="A0A2N8ZIT9"/>
<evidence type="ECO:0000313" key="2">
    <source>
        <dbReference type="EMBL" id="SON51822.1"/>
    </source>
</evidence>
<dbReference type="Gene3D" id="3.40.50.2300">
    <property type="match status" value="2"/>
</dbReference>
<dbReference type="Pfam" id="PF04392">
    <property type="entry name" value="ABC_sub_bind"/>
    <property type="match status" value="1"/>
</dbReference>
<dbReference type="PANTHER" id="PTHR35271:SF1">
    <property type="entry name" value="ABC TRANSPORTER, SUBSTRATE-BINDING LIPOPROTEIN"/>
    <property type="match status" value="1"/>
</dbReference>
<keyword evidence="1" id="KW-0732">Signal</keyword>
<dbReference type="KEGG" id="vta:B0211"/>
<name>A0A2N8ZIT9_9VIBR</name>
<accession>A0A2N8ZIT9</accession>
<dbReference type="PANTHER" id="PTHR35271">
    <property type="entry name" value="ABC TRANSPORTER, SUBSTRATE-BINDING LIPOPROTEIN-RELATED"/>
    <property type="match status" value="1"/>
</dbReference>
<organism evidence="2 3">
    <name type="scientific">Vibrio tapetis subsp. tapetis</name>
    <dbReference type="NCBI Taxonomy" id="1671868"/>
    <lineage>
        <taxon>Bacteria</taxon>
        <taxon>Pseudomonadati</taxon>
        <taxon>Pseudomonadota</taxon>
        <taxon>Gammaproteobacteria</taxon>
        <taxon>Vibrionales</taxon>
        <taxon>Vibrionaceae</taxon>
        <taxon>Vibrio</taxon>
    </lineage>
</organism>
<dbReference type="EMBL" id="LT960612">
    <property type="protein sequence ID" value="SON51822.1"/>
    <property type="molecule type" value="Genomic_DNA"/>
</dbReference>
<proteinExistence type="predicted"/>
<feature type="chain" id="PRO_5014951608" evidence="1">
    <location>
        <begin position="18"/>
        <end position="310"/>
    </location>
</feature>
<evidence type="ECO:0000256" key="1">
    <source>
        <dbReference type="SAM" id="SignalP"/>
    </source>
</evidence>